<evidence type="ECO:0000256" key="1">
    <source>
        <dbReference type="ARBA" id="ARBA00007521"/>
    </source>
</evidence>
<sequence>MGAFVKGDVVVVPFPFSDLSAAKKRPALVVATLTGNDVILCQITSQAVADSYAVPLTDSDFTSGGLRQASNVRPNRLFTAEKSIILSRAGTISVPKMQDVLAKLVQILTS</sequence>
<accession>A0ABS4D7B0</accession>
<protein>
    <submittedName>
        <fullName evidence="3">Type II toxin-antitoxin system PemK/MazF family toxin</fullName>
    </submittedName>
</protein>
<dbReference type="SUPFAM" id="SSF50118">
    <property type="entry name" value="Cell growth inhibitor/plasmid maintenance toxic component"/>
    <property type="match status" value="1"/>
</dbReference>
<dbReference type="EMBL" id="SIJK02000007">
    <property type="protein sequence ID" value="MBP1465295.1"/>
    <property type="molecule type" value="Genomic_DNA"/>
</dbReference>
<dbReference type="InterPro" id="IPR011067">
    <property type="entry name" value="Plasmid_toxin/cell-grow_inhib"/>
</dbReference>
<keyword evidence="2" id="KW-1277">Toxin-antitoxin system</keyword>
<comment type="caution">
    <text evidence="3">The sequence shown here is derived from an EMBL/GenBank/DDBJ whole genome shotgun (WGS) entry which is preliminary data.</text>
</comment>
<dbReference type="Gene3D" id="2.30.30.110">
    <property type="match status" value="1"/>
</dbReference>
<evidence type="ECO:0000313" key="4">
    <source>
        <dbReference type="Proteomes" id="UP001193081"/>
    </source>
</evidence>
<dbReference type="RefSeq" id="WP_135477328.1">
    <property type="nucleotide sequence ID" value="NZ_SIJK02000007.1"/>
</dbReference>
<comment type="similarity">
    <text evidence="1">Belongs to the PemK/MazF family.</text>
</comment>
<name>A0ABS4D7B0_9CHLR</name>
<evidence type="ECO:0000313" key="3">
    <source>
        <dbReference type="EMBL" id="MBP1465295.1"/>
    </source>
</evidence>
<organism evidence="3 4">
    <name type="scientific">Candidatus Chloroploca mongolica</name>
    <dbReference type="NCBI Taxonomy" id="2528176"/>
    <lineage>
        <taxon>Bacteria</taxon>
        <taxon>Bacillati</taxon>
        <taxon>Chloroflexota</taxon>
        <taxon>Chloroflexia</taxon>
        <taxon>Chloroflexales</taxon>
        <taxon>Chloroflexineae</taxon>
        <taxon>Oscillochloridaceae</taxon>
        <taxon>Candidatus Chloroploca</taxon>
    </lineage>
</organism>
<gene>
    <name evidence="3" type="ORF">EYB53_006220</name>
</gene>
<evidence type="ECO:0000256" key="2">
    <source>
        <dbReference type="ARBA" id="ARBA00022649"/>
    </source>
</evidence>
<keyword evidence="4" id="KW-1185">Reference proteome</keyword>
<dbReference type="Proteomes" id="UP001193081">
    <property type="component" value="Unassembled WGS sequence"/>
</dbReference>
<proteinExistence type="inferred from homology"/>
<reference evidence="3 4" key="1">
    <citation type="submission" date="2021-03" db="EMBL/GenBank/DDBJ databases">
        <authorList>
            <person name="Grouzdev D.S."/>
        </authorList>
    </citation>
    <scope>NUCLEOTIDE SEQUENCE [LARGE SCALE GENOMIC DNA]</scope>
    <source>
        <strain evidence="3 4">M50-1</strain>
    </source>
</reference>
<dbReference type="InterPro" id="IPR003477">
    <property type="entry name" value="PemK-like"/>
</dbReference>
<dbReference type="Pfam" id="PF02452">
    <property type="entry name" value="PemK_toxin"/>
    <property type="match status" value="1"/>
</dbReference>